<evidence type="ECO:0000313" key="1">
    <source>
        <dbReference type="EMBL" id="OXU21925.1"/>
    </source>
</evidence>
<proteinExistence type="predicted"/>
<evidence type="ECO:0000313" key="2">
    <source>
        <dbReference type="Proteomes" id="UP000215335"/>
    </source>
</evidence>
<dbReference type="EMBL" id="NNAY01002154">
    <property type="protein sequence ID" value="OXU21925.1"/>
    <property type="molecule type" value="Genomic_DNA"/>
</dbReference>
<name>A0A232EU91_9HYME</name>
<dbReference type="Proteomes" id="UP000215335">
    <property type="component" value="Unassembled WGS sequence"/>
</dbReference>
<comment type="caution">
    <text evidence="1">The sequence shown here is derived from an EMBL/GenBank/DDBJ whole genome shotgun (WGS) entry which is preliminary data.</text>
</comment>
<accession>A0A232EU91</accession>
<gene>
    <name evidence="1" type="ORF">TSAR_008111</name>
</gene>
<reference evidence="1 2" key="1">
    <citation type="journal article" date="2017" name="Curr. Biol.">
        <title>The Evolution of Venom by Co-option of Single-Copy Genes.</title>
        <authorList>
            <person name="Martinson E.O."/>
            <person name="Mrinalini"/>
            <person name="Kelkar Y.D."/>
            <person name="Chang C.H."/>
            <person name="Werren J.H."/>
        </authorList>
    </citation>
    <scope>NUCLEOTIDE SEQUENCE [LARGE SCALE GENOMIC DNA]</scope>
    <source>
        <strain evidence="1 2">Alberta</strain>
        <tissue evidence="1">Whole body</tissue>
    </source>
</reference>
<dbReference type="AlphaFoldDB" id="A0A232EU91"/>
<keyword evidence="2" id="KW-1185">Reference proteome</keyword>
<organism evidence="1 2">
    <name type="scientific">Trichomalopsis sarcophagae</name>
    <dbReference type="NCBI Taxonomy" id="543379"/>
    <lineage>
        <taxon>Eukaryota</taxon>
        <taxon>Metazoa</taxon>
        <taxon>Ecdysozoa</taxon>
        <taxon>Arthropoda</taxon>
        <taxon>Hexapoda</taxon>
        <taxon>Insecta</taxon>
        <taxon>Pterygota</taxon>
        <taxon>Neoptera</taxon>
        <taxon>Endopterygota</taxon>
        <taxon>Hymenoptera</taxon>
        <taxon>Apocrita</taxon>
        <taxon>Proctotrupomorpha</taxon>
        <taxon>Chalcidoidea</taxon>
        <taxon>Pteromalidae</taxon>
        <taxon>Pteromalinae</taxon>
        <taxon>Trichomalopsis</taxon>
    </lineage>
</organism>
<dbReference type="InterPro" id="IPR036770">
    <property type="entry name" value="Ankyrin_rpt-contain_sf"/>
</dbReference>
<protein>
    <submittedName>
        <fullName evidence="1">Uncharacterized protein</fullName>
    </submittedName>
</protein>
<dbReference type="SUPFAM" id="SSF48403">
    <property type="entry name" value="Ankyrin repeat"/>
    <property type="match status" value="1"/>
</dbReference>
<dbReference type="Gene3D" id="1.25.40.20">
    <property type="entry name" value="Ankyrin repeat-containing domain"/>
    <property type="match status" value="1"/>
</dbReference>
<sequence length="129" mass="14566">MAKNATNLLDSPNILCRFIREVCDDVTLIVKTTIAISPRTPTMMSTEMTMIILQCILGDKIKIIKYCLDNLNEPRLLRHFFWEGTNLVHLAVESGSVKAVETILSREINDINATDGNGQKCAFNRLRNK</sequence>